<protein>
    <submittedName>
        <fullName evidence="1">Uncharacterized protein</fullName>
    </submittedName>
</protein>
<keyword evidence="2" id="KW-1185">Reference proteome</keyword>
<proteinExistence type="predicted"/>
<organism evidence="1 2">
    <name type="scientific">Roseivirga misakiensis</name>
    <dbReference type="NCBI Taxonomy" id="1563681"/>
    <lineage>
        <taxon>Bacteria</taxon>
        <taxon>Pseudomonadati</taxon>
        <taxon>Bacteroidota</taxon>
        <taxon>Cytophagia</taxon>
        <taxon>Cytophagales</taxon>
        <taxon>Roseivirgaceae</taxon>
        <taxon>Roseivirga</taxon>
    </lineage>
</organism>
<comment type="caution">
    <text evidence="1">The sequence shown here is derived from an EMBL/GenBank/DDBJ whole genome shotgun (WGS) entry which is preliminary data.</text>
</comment>
<reference evidence="1 2" key="1">
    <citation type="submission" date="2016-08" db="EMBL/GenBank/DDBJ databases">
        <title>Draft genome of Fabibacter sp. strain SK-8.</title>
        <authorList>
            <person name="Wong S.-K."/>
            <person name="Hamasaki K."/>
            <person name="Yoshizawa S."/>
        </authorList>
    </citation>
    <scope>NUCLEOTIDE SEQUENCE [LARGE SCALE GENOMIC DNA]</scope>
    <source>
        <strain evidence="1 2">SK-8</strain>
    </source>
</reference>
<accession>A0A1E5T1N1</accession>
<evidence type="ECO:0000313" key="2">
    <source>
        <dbReference type="Proteomes" id="UP000095552"/>
    </source>
</evidence>
<dbReference type="AlphaFoldDB" id="A0A1E5T1N1"/>
<dbReference type="EMBL" id="MDGQ01000005">
    <property type="protein sequence ID" value="OEK05288.1"/>
    <property type="molecule type" value="Genomic_DNA"/>
</dbReference>
<evidence type="ECO:0000313" key="1">
    <source>
        <dbReference type="EMBL" id="OEK05288.1"/>
    </source>
</evidence>
<sequence length="228" mass="26199">MGQYNFVLAQKEALSLNLRFGTFKDWTFISDQNIDGIIVNNGSNDPYNYLQAGLELKARLNSKFSISGIAELPFGEIPNSVLVYDSENIDPVFGPDIKAFPNSVSTSNFSLILSYEFLQVNNFKVRISAGPDLMINRTNSDEDFEFLRRDNPRLYELMPSFRNIHRPVIGQIRYSIAIRYKKAFLEFVWREDFGQSTTGSLNFGGNMFEIDTNRRITMLSLGYELFKF</sequence>
<dbReference type="Proteomes" id="UP000095552">
    <property type="component" value="Unassembled WGS sequence"/>
</dbReference>
<gene>
    <name evidence="1" type="ORF">BFP71_17980</name>
</gene>
<name>A0A1E5T1N1_9BACT</name>